<sequence>MSVIREDFIRLSKQEIMLEDLQIIKEITGTSKITKDTVPDLLFALQSHLLLVEEGKTELNTEFTETISLLVVKIQNR</sequence>
<protein>
    <submittedName>
        <fullName evidence="1">Uncharacterized protein</fullName>
    </submittedName>
</protein>
<dbReference type="AlphaFoldDB" id="B1BUD3"/>
<dbReference type="Proteomes" id="UP000005337">
    <property type="component" value="Unassembled WGS sequence"/>
</dbReference>
<comment type="caution">
    <text evidence="1">The sequence shown here is derived from an EMBL/GenBank/DDBJ whole genome shotgun (WGS) entry which is preliminary data.</text>
</comment>
<gene>
    <name evidence="1" type="ORF">AC3_1394</name>
</gene>
<reference evidence="1 2" key="1">
    <citation type="submission" date="2007-07" db="EMBL/GenBank/DDBJ databases">
        <title>Annotation of Clostridium perfringens E str. JGS1987.</title>
        <authorList>
            <person name="Paulsen I."/>
            <person name="Sebastian Y."/>
        </authorList>
    </citation>
    <scope>NUCLEOTIDE SEQUENCE [LARGE SCALE GENOMIC DNA]</scope>
    <source>
        <strain evidence="2">E str. JGS1987</strain>
    </source>
</reference>
<name>B1BUD3_CLOPF</name>
<evidence type="ECO:0000313" key="2">
    <source>
        <dbReference type="Proteomes" id="UP000005337"/>
    </source>
</evidence>
<dbReference type="RefSeq" id="WP_003464129.1">
    <property type="nucleotide sequence ID" value="NZ_ABDW01000018.1"/>
</dbReference>
<accession>B1BUD3</accession>
<proteinExistence type="predicted"/>
<evidence type="ECO:0000313" key="1">
    <source>
        <dbReference type="EMBL" id="EDT14718.1"/>
    </source>
</evidence>
<dbReference type="EMBL" id="ABDW01000018">
    <property type="protein sequence ID" value="EDT14718.1"/>
    <property type="molecule type" value="Genomic_DNA"/>
</dbReference>
<organism evidence="1 2">
    <name type="scientific">Clostridium perfringens E str. JGS1987</name>
    <dbReference type="NCBI Taxonomy" id="451755"/>
    <lineage>
        <taxon>Bacteria</taxon>
        <taxon>Bacillati</taxon>
        <taxon>Bacillota</taxon>
        <taxon>Clostridia</taxon>
        <taxon>Eubacteriales</taxon>
        <taxon>Clostridiaceae</taxon>
        <taxon>Clostridium</taxon>
    </lineage>
</organism>